<dbReference type="PANTHER" id="PTHR25466:SF9">
    <property type="entry name" value="FIBRONECTIN TYPE-III DOMAIN-CONTAINING PROTEIN"/>
    <property type="match status" value="1"/>
</dbReference>
<name>A0A3Q1IS29_ANATE</name>
<dbReference type="Proteomes" id="UP000265040">
    <property type="component" value="Chromosome 18"/>
</dbReference>
<feature type="domain" description="Ig-like" evidence="13">
    <location>
        <begin position="18"/>
        <end position="150"/>
    </location>
</feature>
<evidence type="ECO:0000256" key="3">
    <source>
        <dbReference type="ARBA" id="ARBA00022692"/>
    </source>
</evidence>
<dbReference type="InParanoid" id="A0A3Q1IS29"/>
<keyword evidence="15" id="KW-1185">Reference proteome</keyword>
<keyword evidence="4 12" id="KW-0732">Signal</keyword>
<dbReference type="InterPro" id="IPR007110">
    <property type="entry name" value="Ig-like_dom"/>
</dbReference>
<dbReference type="GO" id="GO:0042130">
    <property type="term" value="P:negative regulation of T cell proliferation"/>
    <property type="evidence" value="ECO:0007669"/>
    <property type="project" value="TreeGrafter"/>
</dbReference>
<dbReference type="AlphaFoldDB" id="A0A3Q1IS29"/>
<feature type="transmembrane region" description="Helical" evidence="11">
    <location>
        <begin position="167"/>
        <end position="189"/>
    </location>
</feature>
<evidence type="ECO:0000256" key="5">
    <source>
        <dbReference type="ARBA" id="ARBA00022989"/>
    </source>
</evidence>
<dbReference type="GO" id="GO:0031295">
    <property type="term" value="P:T cell costimulation"/>
    <property type="evidence" value="ECO:0007669"/>
    <property type="project" value="TreeGrafter"/>
</dbReference>
<dbReference type="SUPFAM" id="SSF48726">
    <property type="entry name" value="Immunoglobulin"/>
    <property type="match status" value="1"/>
</dbReference>
<dbReference type="GeneTree" id="ENSGT00940000177043"/>
<keyword evidence="3 11" id="KW-0812">Transmembrane</keyword>
<keyword evidence="10" id="KW-0393">Immunoglobulin domain</keyword>
<dbReference type="GO" id="GO:0006955">
    <property type="term" value="P:immune response"/>
    <property type="evidence" value="ECO:0007669"/>
    <property type="project" value="TreeGrafter"/>
</dbReference>
<feature type="chain" id="PRO_5030080041" description="Ig-like domain-containing protein" evidence="12">
    <location>
        <begin position="22"/>
        <end position="211"/>
    </location>
</feature>
<dbReference type="Pfam" id="PF07686">
    <property type="entry name" value="V-set"/>
    <property type="match status" value="1"/>
</dbReference>
<evidence type="ECO:0000256" key="2">
    <source>
        <dbReference type="ARBA" id="ARBA00022475"/>
    </source>
</evidence>
<evidence type="ECO:0000256" key="8">
    <source>
        <dbReference type="ARBA" id="ARBA00023170"/>
    </source>
</evidence>
<keyword evidence="2" id="KW-1003">Cell membrane</keyword>
<dbReference type="OrthoDB" id="7225082at2759"/>
<evidence type="ECO:0000256" key="4">
    <source>
        <dbReference type="ARBA" id="ARBA00022729"/>
    </source>
</evidence>
<keyword evidence="8" id="KW-0675">Receptor</keyword>
<dbReference type="Gene3D" id="2.60.40.10">
    <property type="entry name" value="Immunoglobulins"/>
    <property type="match status" value="1"/>
</dbReference>
<dbReference type="GO" id="GO:0009897">
    <property type="term" value="C:external side of plasma membrane"/>
    <property type="evidence" value="ECO:0007669"/>
    <property type="project" value="TreeGrafter"/>
</dbReference>
<evidence type="ECO:0000256" key="10">
    <source>
        <dbReference type="ARBA" id="ARBA00023319"/>
    </source>
</evidence>
<keyword evidence="7" id="KW-1015">Disulfide bond</keyword>
<protein>
    <recommendedName>
        <fullName evidence="13">Ig-like domain-containing protein</fullName>
    </recommendedName>
</protein>
<reference evidence="14" key="2">
    <citation type="submission" date="2025-08" db="UniProtKB">
        <authorList>
            <consortium name="Ensembl"/>
        </authorList>
    </citation>
    <scope>IDENTIFICATION</scope>
</reference>
<evidence type="ECO:0000256" key="12">
    <source>
        <dbReference type="SAM" id="SignalP"/>
    </source>
</evidence>
<dbReference type="Ensembl" id="ENSATET00000006759.2">
    <property type="protein sequence ID" value="ENSATEP00000006646.2"/>
    <property type="gene ID" value="ENSATEG00000004671.2"/>
</dbReference>
<keyword evidence="6 11" id="KW-0472">Membrane</keyword>
<dbReference type="GO" id="GO:0071222">
    <property type="term" value="P:cellular response to lipopolysaccharide"/>
    <property type="evidence" value="ECO:0007669"/>
    <property type="project" value="TreeGrafter"/>
</dbReference>
<evidence type="ECO:0000259" key="13">
    <source>
        <dbReference type="PROSITE" id="PS50835"/>
    </source>
</evidence>
<evidence type="ECO:0000256" key="6">
    <source>
        <dbReference type="ARBA" id="ARBA00023136"/>
    </source>
</evidence>
<evidence type="ECO:0000256" key="11">
    <source>
        <dbReference type="SAM" id="Phobius"/>
    </source>
</evidence>
<dbReference type="InterPro" id="IPR036179">
    <property type="entry name" value="Ig-like_dom_sf"/>
</dbReference>
<evidence type="ECO:0000256" key="9">
    <source>
        <dbReference type="ARBA" id="ARBA00023180"/>
    </source>
</evidence>
<evidence type="ECO:0000256" key="1">
    <source>
        <dbReference type="ARBA" id="ARBA00004251"/>
    </source>
</evidence>
<keyword evidence="5 11" id="KW-1133">Transmembrane helix</keyword>
<dbReference type="InterPro" id="IPR013783">
    <property type="entry name" value="Ig-like_fold"/>
</dbReference>
<sequence length="211" mass="23862">MLLFFCSRSVIILFTLHPVRSPLPLNITCMFRHFNQTGLMHVLMKTGENVTLRCWSTTADDITLIEWSRPDLNKDNKHIKTEIFVWRKGELIIAECHQSYRGRVELKDPKMKNGNASVILKNVNINDTGTYESRVGYTGPPQLINTTNLTVVEPAGSTGDEVGGVHLGLLVSLMLVIVLLVISFAFWTFRKCTFHNVTNHPPDKTVVQQQV</sequence>
<dbReference type="PANTHER" id="PTHR25466">
    <property type="entry name" value="T-LYMPHOCYTE ACTIVATION ANTIGEN"/>
    <property type="match status" value="1"/>
</dbReference>
<evidence type="ECO:0000313" key="15">
    <source>
        <dbReference type="Proteomes" id="UP000265040"/>
    </source>
</evidence>
<proteinExistence type="predicted"/>
<reference evidence="14" key="1">
    <citation type="submission" date="2021-04" db="EMBL/GenBank/DDBJ databases">
        <authorList>
            <consortium name="Wellcome Sanger Institute Data Sharing"/>
        </authorList>
    </citation>
    <scope>NUCLEOTIDE SEQUENCE [LARGE SCALE GENOMIC DNA]</scope>
</reference>
<accession>A0A3Q1IS29</accession>
<evidence type="ECO:0000256" key="7">
    <source>
        <dbReference type="ARBA" id="ARBA00023157"/>
    </source>
</evidence>
<dbReference type="GO" id="GO:0042102">
    <property type="term" value="P:positive regulation of T cell proliferation"/>
    <property type="evidence" value="ECO:0007669"/>
    <property type="project" value="TreeGrafter"/>
</dbReference>
<dbReference type="InterPro" id="IPR051713">
    <property type="entry name" value="T-cell_Activation_Regulation"/>
</dbReference>
<evidence type="ECO:0000313" key="14">
    <source>
        <dbReference type="Ensembl" id="ENSATEP00000006646.2"/>
    </source>
</evidence>
<feature type="signal peptide" evidence="12">
    <location>
        <begin position="1"/>
        <end position="21"/>
    </location>
</feature>
<reference evidence="14" key="3">
    <citation type="submission" date="2025-09" db="UniProtKB">
        <authorList>
            <consortium name="Ensembl"/>
        </authorList>
    </citation>
    <scope>IDENTIFICATION</scope>
</reference>
<keyword evidence="9" id="KW-0325">Glycoprotein</keyword>
<comment type="subcellular location">
    <subcellularLocation>
        <location evidence="1">Cell membrane</location>
        <topology evidence="1">Single-pass type I membrane protein</topology>
    </subcellularLocation>
</comment>
<dbReference type="GO" id="GO:0007166">
    <property type="term" value="P:cell surface receptor signaling pathway"/>
    <property type="evidence" value="ECO:0007669"/>
    <property type="project" value="TreeGrafter"/>
</dbReference>
<organism evidence="14 15">
    <name type="scientific">Anabas testudineus</name>
    <name type="common">Climbing perch</name>
    <name type="synonym">Anthias testudineus</name>
    <dbReference type="NCBI Taxonomy" id="64144"/>
    <lineage>
        <taxon>Eukaryota</taxon>
        <taxon>Metazoa</taxon>
        <taxon>Chordata</taxon>
        <taxon>Craniata</taxon>
        <taxon>Vertebrata</taxon>
        <taxon>Euteleostomi</taxon>
        <taxon>Actinopterygii</taxon>
        <taxon>Neopterygii</taxon>
        <taxon>Teleostei</taxon>
        <taxon>Neoteleostei</taxon>
        <taxon>Acanthomorphata</taxon>
        <taxon>Anabantaria</taxon>
        <taxon>Anabantiformes</taxon>
        <taxon>Anabantoidei</taxon>
        <taxon>Anabantidae</taxon>
        <taxon>Anabas</taxon>
    </lineage>
</organism>
<dbReference type="PROSITE" id="PS50835">
    <property type="entry name" value="IG_LIKE"/>
    <property type="match status" value="1"/>
</dbReference>
<dbReference type="InterPro" id="IPR013106">
    <property type="entry name" value="Ig_V-set"/>
</dbReference>